<dbReference type="Pfam" id="PF00069">
    <property type="entry name" value="Pkinase"/>
    <property type="match status" value="1"/>
</dbReference>
<feature type="compositionally biased region" description="Basic and acidic residues" evidence="10">
    <location>
        <begin position="205"/>
        <end position="218"/>
    </location>
</feature>
<feature type="compositionally biased region" description="Low complexity" evidence="10">
    <location>
        <begin position="439"/>
        <end position="484"/>
    </location>
</feature>
<dbReference type="STRING" id="2282107.A0A286UJM0"/>
<feature type="compositionally biased region" description="Basic and acidic residues" evidence="10">
    <location>
        <begin position="566"/>
        <end position="581"/>
    </location>
</feature>
<protein>
    <submittedName>
        <fullName evidence="13">Pkinase-domain-containing</fullName>
    </submittedName>
</protein>
<evidence type="ECO:0000259" key="12">
    <source>
        <dbReference type="PROSITE" id="PS50081"/>
    </source>
</evidence>
<evidence type="ECO:0000313" key="14">
    <source>
        <dbReference type="Proteomes" id="UP000217199"/>
    </source>
</evidence>
<feature type="compositionally biased region" description="Pro residues" evidence="10">
    <location>
        <begin position="307"/>
        <end position="322"/>
    </location>
</feature>
<feature type="compositionally biased region" description="Low complexity" evidence="10">
    <location>
        <begin position="323"/>
        <end position="349"/>
    </location>
</feature>
<dbReference type="GO" id="GO:0046872">
    <property type="term" value="F:metal ion binding"/>
    <property type="evidence" value="ECO:0007669"/>
    <property type="project" value="UniProtKB-KW"/>
</dbReference>
<feature type="compositionally biased region" description="Basic and acidic residues" evidence="10">
    <location>
        <begin position="236"/>
        <end position="250"/>
    </location>
</feature>
<feature type="compositionally biased region" description="Acidic residues" evidence="10">
    <location>
        <begin position="1823"/>
        <end position="1833"/>
    </location>
</feature>
<dbReference type="PROSITE" id="PS00108">
    <property type="entry name" value="PROTEIN_KINASE_ST"/>
    <property type="match status" value="1"/>
</dbReference>
<dbReference type="SUPFAM" id="SSF57889">
    <property type="entry name" value="Cysteine-rich domain"/>
    <property type="match status" value="1"/>
</dbReference>
<feature type="compositionally biased region" description="Low complexity" evidence="10">
    <location>
        <begin position="1700"/>
        <end position="1717"/>
    </location>
</feature>
<keyword evidence="4" id="KW-0479">Metal-binding</keyword>
<evidence type="ECO:0000313" key="13">
    <source>
        <dbReference type="EMBL" id="PAV19665.1"/>
    </source>
</evidence>
<feature type="compositionally biased region" description="Pro residues" evidence="10">
    <location>
        <begin position="288"/>
        <end position="298"/>
    </location>
</feature>
<dbReference type="PROSITE" id="PS50081">
    <property type="entry name" value="ZF_DAG_PE_2"/>
    <property type="match status" value="1"/>
</dbReference>
<reference evidence="13 14" key="1">
    <citation type="journal article" date="2017" name="Mol. Ecol.">
        <title>Comparative and population genomic landscape of Phellinus noxius: A hypervariable fungus causing root rot in trees.</title>
        <authorList>
            <person name="Chung C.L."/>
            <person name="Lee T.J."/>
            <person name="Akiba M."/>
            <person name="Lee H.H."/>
            <person name="Kuo T.H."/>
            <person name="Liu D."/>
            <person name="Ke H.M."/>
            <person name="Yokoi T."/>
            <person name="Roa M.B."/>
            <person name="Lu M.J."/>
            <person name="Chang Y.Y."/>
            <person name="Ann P.J."/>
            <person name="Tsai J.N."/>
            <person name="Chen C.Y."/>
            <person name="Tzean S.S."/>
            <person name="Ota Y."/>
            <person name="Hattori T."/>
            <person name="Sahashi N."/>
            <person name="Liou R.F."/>
            <person name="Kikuchi T."/>
            <person name="Tsai I.J."/>
        </authorList>
    </citation>
    <scope>NUCLEOTIDE SEQUENCE [LARGE SCALE GENOMIC DNA]</scope>
    <source>
        <strain evidence="13 14">FFPRI411160</strain>
    </source>
</reference>
<evidence type="ECO:0000256" key="7">
    <source>
        <dbReference type="ARBA" id="ARBA00022833"/>
    </source>
</evidence>
<feature type="compositionally biased region" description="Low complexity" evidence="10">
    <location>
        <begin position="1660"/>
        <end position="1669"/>
    </location>
</feature>
<feature type="compositionally biased region" description="Low complexity" evidence="10">
    <location>
        <begin position="583"/>
        <end position="609"/>
    </location>
</feature>
<accession>A0A286UJM0</accession>
<keyword evidence="8 9" id="KW-0067">ATP-binding</keyword>
<evidence type="ECO:0000256" key="4">
    <source>
        <dbReference type="ARBA" id="ARBA00022723"/>
    </source>
</evidence>
<keyword evidence="6" id="KW-0418">Kinase</keyword>
<dbReference type="Gene3D" id="1.10.510.10">
    <property type="entry name" value="Transferase(Phosphotransferase) domain 1"/>
    <property type="match status" value="1"/>
</dbReference>
<feature type="region of interest" description="Disordered" evidence="10">
    <location>
        <begin position="1"/>
        <end position="732"/>
    </location>
</feature>
<dbReference type="PROSITE" id="PS00479">
    <property type="entry name" value="ZF_DAG_PE_1"/>
    <property type="match status" value="1"/>
</dbReference>
<feature type="region of interest" description="Disordered" evidence="10">
    <location>
        <begin position="1325"/>
        <end position="1397"/>
    </location>
</feature>
<evidence type="ECO:0000256" key="2">
    <source>
        <dbReference type="ARBA" id="ARBA00022527"/>
    </source>
</evidence>
<keyword evidence="5 9" id="KW-0547">Nucleotide-binding</keyword>
<evidence type="ECO:0000256" key="3">
    <source>
        <dbReference type="ARBA" id="ARBA00022679"/>
    </source>
</evidence>
<evidence type="ECO:0000256" key="8">
    <source>
        <dbReference type="ARBA" id="ARBA00022840"/>
    </source>
</evidence>
<feature type="compositionally biased region" description="Polar residues" evidence="10">
    <location>
        <begin position="679"/>
        <end position="690"/>
    </location>
</feature>
<feature type="domain" description="Phorbol-ester/DAG-type" evidence="12">
    <location>
        <begin position="1399"/>
        <end position="1446"/>
    </location>
</feature>
<feature type="compositionally biased region" description="Low complexity" evidence="10">
    <location>
        <begin position="1679"/>
        <end position="1689"/>
    </location>
</feature>
<feature type="compositionally biased region" description="Polar residues" evidence="10">
    <location>
        <begin position="426"/>
        <end position="438"/>
    </location>
</feature>
<feature type="region of interest" description="Disordered" evidence="10">
    <location>
        <begin position="1522"/>
        <end position="1871"/>
    </location>
</feature>
<feature type="compositionally biased region" description="Low complexity" evidence="10">
    <location>
        <begin position="49"/>
        <end position="66"/>
    </location>
</feature>
<feature type="compositionally biased region" description="Low complexity" evidence="10">
    <location>
        <begin position="1785"/>
        <end position="1796"/>
    </location>
</feature>
<dbReference type="PANTHER" id="PTHR11584">
    <property type="entry name" value="SERINE/THREONINE PROTEIN KINASE"/>
    <property type="match status" value="1"/>
</dbReference>
<feature type="compositionally biased region" description="Low complexity" evidence="10">
    <location>
        <begin position="397"/>
        <end position="425"/>
    </location>
</feature>
<evidence type="ECO:0000256" key="5">
    <source>
        <dbReference type="ARBA" id="ARBA00022741"/>
    </source>
</evidence>
<dbReference type="Proteomes" id="UP000217199">
    <property type="component" value="Unassembled WGS sequence"/>
</dbReference>
<dbReference type="PROSITE" id="PS50011">
    <property type="entry name" value="PROTEIN_KINASE_DOM"/>
    <property type="match status" value="1"/>
</dbReference>
<evidence type="ECO:0000256" key="9">
    <source>
        <dbReference type="PROSITE-ProRule" id="PRU10141"/>
    </source>
</evidence>
<dbReference type="CDD" id="cd06627">
    <property type="entry name" value="STKc_Cdc7_like"/>
    <property type="match status" value="1"/>
</dbReference>
<evidence type="ECO:0000259" key="11">
    <source>
        <dbReference type="PROSITE" id="PS50011"/>
    </source>
</evidence>
<dbReference type="SMART" id="SM00220">
    <property type="entry name" value="S_TKc"/>
    <property type="match status" value="1"/>
</dbReference>
<dbReference type="GO" id="GO:0004674">
    <property type="term" value="F:protein serine/threonine kinase activity"/>
    <property type="evidence" value="ECO:0007669"/>
    <property type="project" value="UniProtKB-KW"/>
</dbReference>
<feature type="compositionally biased region" description="Basic and acidic residues" evidence="10">
    <location>
        <begin position="630"/>
        <end position="652"/>
    </location>
</feature>
<feature type="region of interest" description="Disordered" evidence="10">
    <location>
        <begin position="943"/>
        <end position="981"/>
    </location>
</feature>
<dbReference type="GO" id="GO:0005524">
    <property type="term" value="F:ATP binding"/>
    <property type="evidence" value="ECO:0007669"/>
    <property type="project" value="UniProtKB-UniRule"/>
</dbReference>
<evidence type="ECO:0000256" key="10">
    <source>
        <dbReference type="SAM" id="MobiDB-lite"/>
    </source>
</evidence>
<feature type="binding site" evidence="9">
    <location>
        <position position="1056"/>
    </location>
    <ligand>
        <name>ATP</name>
        <dbReference type="ChEBI" id="CHEBI:30616"/>
    </ligand>
</feature>
<dbReference type="InterPro" id="IPR046349">
    <property type="entry name" value="C1-like_sf"/>
</dbReference>
<feature type="domain" description="Protein kinase" evidence="11">
    <location>
        <begin position="1027"/>
        <end position="1281"/>
    </location>
</feature>
<feature type="compositionally biased region" description="Gly residues" evidence="10">
    <location>
        <begin position="1547"/>
        <end position="1559"/>
    </location>
</feature>
<keyword evidence="3" id="KW-0808">Transferase</keyword>
<dbReference type="SMART" id="SM00109">
    <property type="entry name" value="C1"/>
    <property type="match status" value="1"/>
</dbReference>
<keyword evidence="7" id="KW-0862">Zinc</keyword>
<sequence length="1871" mass="198030">MAVSPPPLSSLSPLPSSPGAGPSNHSESKTFRRLRTSLNTIRATAGGVRTRTISTSDSSSKNSPSSANPPPTSTATPTPATRSSRMNLSPTSLLHPTPGSQLLTPAKQLRHKPSASESNLLHPIGTTISTTTAAAANSPHSSQDAAAAGRAKEKSKHRASVDFVGVGEGAVRERERDRARFGRLRKLESKVGLRRLGSKESPGAAKHEKWEDLSRSRSSEAPATTATTKSKRRKDKEKQQHEHEREKEQQEGQPSRGGRIKSAWSFQFLAPSLSHASSSTSALSADVPGPPDTDPPPIDTKDVTPHGPRPPTPPSPTPPPKHSPSSSSSPSSRARAALTSPSTPSLSSSQATAKYSPPTPTRSTAAAAASPPPSSPISPRIRPRPAPLQTQANHPLSASHTQSSSLSSSMLSSSSSHSPSPASSQVLGRSTTMIQPQRSSPSSPTLPSTPKVPKTSSSSSSSPSPAVPTANPSPSSQIRTSSPSFIRQSRPPLSPSANANSRMRLRAASGRSVSATNLPLGPGGDGDTAELERSVSTLTGSSQGERSRETERERGRGGGTGGVEMTKSEKPERPERSEKRRSGGSINTTTTTTSAAAGAGGRTTPTTGGVPSFAQPTSSSRARQTPSITRGRDRDREENATKDISHYRDTRSRASASTPSLALPELEPIHQRDRERSPSKATTTATNQARTPARRVSLPPTVRTTSPTPTNSHATSRASTPKRAVSPTPIPNESAILDEDEDDVIEVNPPVVVAVARELENKRRPQAIQLGKGKWPDDFMNAFSSPPSPSRPVAIHRAEAENTLSSNTQSSPLVITKNNNTGSSPISVPHRPMHRPRHSIDAPILRPKNQSPSPDGVHARIVPRRHSTSANRHGIYIPRSNSPSPDVNGIGLGLGNASGGTSVPFPRAVSGEHAAASPGLGVGVIAGASPSEVSATAAAATAAQQSRLTRGRFQSEVDAGTRGRPRPNSYDELGGGRPRRSRIESMVSIGGASSSNFSASDIRSSMDGGNVRKTLIIKDEGRPATHFQLGNCIGRGQFGSVYRALNLNTGQMVAVKRIRLEGLSEDDVKQLMQEVDMLKSLSHPGIVKYEGMSRDSDTLNIVLEYAENGSLGQTLKAFGKLNEKLVATYVIKILEGLDYLHRNDVVHCDLKAANILTTKTGNVKLSDFGVSLNLRKVGRDHKADVTGTPNWMAPEVIELKGASPGSDIWSLGCTVIELLTGKPPYAEIQNGMSVMYRIVDDPMPPIPDEWSPPLRDFLLQCFRREPSDRPNAEVLCEHEWLKEHCEIHQVLRPKESIPFLRRVSLEVQRSPDVRFQGVVDAAIAPRSDSRASSERPRQSFDRSSPSPSSPAPAPAHVQGLPGSPPKKRMSSGPGPGPVTPKSPDHEASPSPSPSPLAREHSFVKTAFGKPLPCAVCSLSVQKGAVVCETCSLIAHSRCAPNATAICGWRAQLLQFANNYSPPPESIELLRQFTPGSSPIATDSAFPIPIPGSNPIHANVNAIQPNTPTTPVSFKMFNAFRRSRSSLTTDPNSPRALSADGHRNSSGNGFGSSSGNGNGNGSRNENGNGNGSGHGNGNGNGSSSPRPRPNVLLKPAHARPLSTTSSESNTPNRSSVRSGVTSGGSGSVSVSVDLSDESVRDSQSQGHGHGHSNSQSRRESSMPSSPLRLLSRSRSRGRSRSSVPSGSSLGHGAIHEPMPEGSVSSGVGGDNSNEVEMGLGVGAGAGDEGEEEERRRRDVSDPRPISRPRARLGPRPSSPTPLPSPSPVPVPIQKSVPSPVRIPGVNNNNNKNNNNKNRFSAADSTDPDPTSRVSILAVASSVGDQDEEEEEEHDVELSRLGWRRARRYEVNRSSGGGTSDKEREKEKGCVLQ</sequence>
<feature type="compositionally biased region" description="Basic and acidic residues" evidence="10">
    <location>
        <begin position="1858"/>
        <end position="1871"/>
    </location>
</feature>
<comment type="caution">
    <text evidence="13">The sequence shown here is derived from an EMBL/GenBank/DDBJ whole genome shotgun (WGS) entry which is preliminary data.</text>
</comment>
<feature type="compositionally biased region" description="Polar residues" evidence="10">
    <location>
        <begin position="614"/>
        <end position="628"/>
    </location>
</feature>
<dbReference type="InterPro" id="IPR011009">
    <property type="entry name" value="Kinase-like_dom_sf"/>
</dbReference>
<comment type="similarity">
    <text evidence="1">Belongs to the protein kinase superfamily. STE Ser/Thr protein kinase family. MAP kinase kinase kinase subfamily.</text>
</comment>
<gene>
    <name evidence="13" type="ORF">PNOK_0459900</name>
</gene>
<proteinExistence type="inferred from homology"/>
<dbReference type="InterPro" id="IPR008271">
    <property type="entry name" value="Ser/Thr_kinase_AS"/>
</dbReference>
<dbReference type="EMBL" id="NBII01000004">
    <property type="protein sequence ID" value="PAV19665.1"/>
    <property type="molecule type" value="Genomic_DNA"/>
</dbReference>
<dbReference type="InterPro" id="IPR002219">
    <property type="entry name" value="PKC_DAG/PE"/>
</dbReference>
<dbReference type="SUPFAM" id="SSF56112">
    <property type="entry name" value="Protein kinase-like (PK-like)"/>
    <property type="match status" value="1"/>
</dbReference>
<dbReference type="InParanoid" id="A0A286UJM0"/>
<keyword evidence="2" id="KW-0723">Serine/threonine-protein kinase</keyword>
<organism evidence="13 14">
    <name type="scientific">Pyrrhoderma noxium</name>
    <dbReference type="NCBI Taxonomy" id="2282107"/>
    <lineage>
        <taxon>Eukaryota</taxon>
        <taxon>Fungi</taxon>
        <taxon>Dikarya</taxon>
        <taxon>Basidiomycota</taxon>
        <taxon>Agaricomycotina</taxon>
        <taxon>Agaricomycetes</taxon>
        <taxon>Hymenochaetales</taxon>
        <taxon>Hymenochaetaceae</taxon>
        <taxon>Pyrrhoderma</taxon>
    </lineage>
</organism>
<evidence type="ECO:0000256" key="6">
    <source>
        <dbReference type="ARBA" id="ARBA00022777"/>
    </source>
</evidence>
<dbReference type="OrthoDB" id="8693905at2759"/>
<feature type="compositionally biased region" description="Basic and acidic residues" evidence="10">
    <location>
        <begin position="1731"/>
        <end position="1740"/>
    </location>
</feature>
<feature type="compositionally biased region" description="Low complexity" evidence="10">
    <location>
        <begin position="269"/>
        <end position="287"/>
    </location>
</feature>
<feature type="compositionally biased region" description="Basic and acidic residues" evidence="10">
    <location>
        <begin position="1327"/>
        <end position="1340"/>
    </location>
</feature>
<feature type="compositionally biased region" description="Low complexity" evidence="10">
    <location>
        <begin position="126"/>
        <end position="142"/>
    </location>
</feature>
<dbReference type="Pfam" id="PF00130">
    <property type="entry name" value="C1_1"/>
    <property type="match status" value="1"/>
</dbReference>
<feature type="compositionally biased region" description="Basic and acidic residues" evidence="10">
    <location>
        <begin position="170"/>
        <end position="191"/>
    </location>
</feature>
<feature type="compositionally biased region" description="Low complexity" evidence="10">
    <location>
        <begin position="219"/>
        <end position="228"/>
    </location>
</feature>
<feature type="compositionally biased region" description="Polar residues" evidence="10">
    <location>
        <begin position="86"/>
        <end position="103"/>
    </location>
</feature>
<feature type="compositionally biased region" description="Polar residues" evidence="10">
    <location>
        <begin position="802"/>
        <end position="826"/>
    </location>
</feature>
<dbReference type="PANTHER" id="PTHR11584:SF369">
    <property type="entry name" value="MITOGEN-ACTIVATED PROTEIN KINASE KINASE KINASE 19-RELATED"/>
    <property type="match status" value="1"/>
</dbReference>
<keyword evidence="14" id="KW-1185">Reference proteome</keyword>
<feature type="compositionally biased region" description="Low complexity" evidence="10">
    <location>
        <begin position="9"/>
        <end position="18"/>
    </location>
</feature>
<dbReference type="PROSITE" id="PS00107">
    <property type="entry name" value="PROTEIN_KINASE_ATP"/>
    <property type="match status" value="1"/>
</dbReference>
<evidence type="ECO:0000256" key="1">
    <source>
        <dbReference type="ARBA" id="ARBA00006529"/>
    </source>
</evidence>
<dbReference type="InterPro" id="IPR017441">
    <property type="entry name" value="Protein_kinase_ATP_BS"/>
</dbReference>
<dbReference type="InterPro" id="IPR000719">
    <property type="entry name" value="Prot_kinase_dom"/>
</dbReference>
<feature type="compositionally biased region" description="Gly residues" evidence="10">
    <location>
        <begin position="1567"/>
        <end position="1579"/>
    </location>
</feature>
<feature type="compositionally biased region" description="Pro residues" evidence="10">
    <location>
        <begin position="1755"/>
        <end position="1769"/>
    </location>
</feature>
<feature type="compositionally biased region" description="Low complexity" evidence="10">
    <location>
        <begin position="73"/>
        <end position="85"/>
    </location>
</feature>
<feature type="region of interest" description="Disordered" evidence="10">
    <location>
        <begin position="802"/>
        <end position="835"/>
    </location>
</feature>
<feature type="compositionally biased region" description="Basic and acidic residues" evidence="10">
    <location>
        <begin position="545"/>
        <end position="556"/>
    </location>
</feature>
<feature type="compositionally biased region" description="Polar residues" evidence="10">
    <location>
        <begin position="1600"/>
        <end position="1611"/>
    </location>
</feature>
<feature type="compositionally biased region" description="Low complexity" evidence="10">
    <location>
        <begin position="699"/>
        <end position="710"/>
    </location>
</feature>
<dbReference type="Gene3D" id="3.30.60.20">
    <property type="match status" value="1"/>
</dbReference>
<feature type="compositionally biased region" description="Basic and acidic residues" evidence="10">
    <location>
        <begin position="667"/>
        <end position="678"/>
    </location>
</feature>
<name>A0A286UJM0_9AGAM</name>
<dbReference type="CDD" id="cd00029">
    <property type="entry name" value="C1"/>
    <property type="match status" value="1"/>
</dbReference>